<reference evidence="2 3" key="1">
    <citation type="submission" date="2019-02" db="EMBL/GenBank/DDBJ databases">
        <title>Deep-cultivation of Planctomycetes and their phenomic and genomic characterization uncovers novel biology.</title>
        <authorList>
            <person name="Wiegand S."/>
            <person name="Jogler M."/>
            <person name="Boedeker C."/>
            <person name="Pinto D."/>
            <person name="Vollmers J."/>
            <person name="Rivas-Marin E."/>
            <person name="Kohn T."/>
            <person name="Peeters S.H."/>
            <person name="Heuer A."/>
            <person name="Rast P."/>
            <person name="Oberbeckmann S."/>
            <person name="Bunk B."/>
            <person name="Jeske O."/>
            <person name="Meyerdierks A."/>
            <person name="Storesund J.E."/>
            <person name="Kallscheuer N."/>
            <person name="Luecker S."/>
            <person name="Lage O.M."/>
            <person name="Pohl T."/>
            <person name="Merkel B.J."/>
            <person name="Hornburger P."/>
            <person name="Mueller R.-W."/>
            <person name="Bruemmer F."/>
            <person name="Labrenz M."/>
            <person name="Spormann A.M."/>
            <person name="Op Den Camp H."/>
            <person name="Overmann J."/>
            <person name="Amann R."/>
            <person name="Jetten M.S.M."/>
            <person name="Mascher T."/>
            <person name="Medema M.H."/>
            <person name="Devos D.P."/>
            <person name="Kaster A.-K."/>
            <person name="Ovreas L."/>
            <person name="Rohde M."/>
            <person name="Galperin M.Y."/>
            <person name="Jogler C."/>
        </authorList>
    </citation>
    <scope>NUCLEOTIDE SEQUENCE [LARGE SCALE GENOMIC DNA]</scope>
    <source>
        <strain evidence="2 3">Poly59</strain>
    </source>
</reference>
<organism evidence="2 3">
    <name type="scientific">Rubripirellula reticaptiva</name>
    <dbReference type="NCBI Taxonomy" id="2528013"/>
    <lineage>
        <taxon>Bacteria</taxon>
        <taxon>Pseudomonadati</taxon>
        <taxon>Planctomycetota</taxon>
        <taxon>Planctomycetia</taxon>
        <taxon>Pirellulales</taxon>
        <taxon>Pirellulaceae</taxon>
        <taxon>Rubripirellula</taxon>
    </lineage>
</organism>
<protein>
    <submittedName>
        <fullName evidence="2">MinD/ParA/CobQ/CobA-like protein</fullName>
    </submittedName>
</protein>
<feature type="domain" description="CobQ/CobB/MinD/ParA nucleotide binding" evidence="1">
    <location>
        <begin position="5"/>
        <end position="177"/>
    </location>
</feature>
<dbReference type="PANTHER" id="PTHR13696">
    <property type="entry name" value="P-LOOP CONTAINING NUCLEOSIDE TRIPHOSPHATE HYDROLASE"/>
    <property type="match status" value="1"/>
</dbReference>
<dbReference type="Gene3D" id="3.40.50.300">
    <property type="entry name" value="P-loop containing nucleotide triphosphate hydrolases"/>
    <property type="match status" value="1"/>
</dbReference>
<dbReference type="Pfam" id="PF01656">
    <property type="entry name" value="CbiA"/>
    <property type="match status" value="1"/>
</dbReference>
<dbReference type="CDD" id="cd02042">
    <property type="entry name" value="ParAB_family"/>
    <property type="match status" value="1"/>
</dbReference>
<dbReference type="InterPro" id="IPR002586">
    <property type="entry name" value="CobQ/CobB/MinD/ParA_Nub-bd_dom"/>
</dbReference>
<comment type="caution">
    <text evidence="2">The sequence shown here is derived from an EMBL/GenBank/DDBJ whole genome shotgun (WGS) entry which is preliminary data.</text>
</comment>
<evidence type="ECO:0000313" key="3">
    <source>
        <dbReference type="Proteomes" id="UP000317977"/>
    </source>
</evidence>
<dbReference type="OrthoDB" id="9804460at2"/>
<evidence type="ECO:0000313" key="2">
    <source>
        <dbReference type="EMBL" id="TWU49426.1"/>
    </source>
</evidence>
<gene>
    <name evidence="2" type="ORF">Poly59_40410</name>
</gene>
<dbReference type="SUPFAM" id="SSF52540">
    <property type="entry name" value="P-loop containing nucleoside triphosphate hydrolases"/>
    <property type="match status" value="1"/>
</dbReference>
<dbReference type="EMBL" id="SJPX01000004">
    <property type="protein sequence ID" value="TWU49426.1"/>
    <property type="molecule type" value="Genomic_DNA"/>
</dbReference>
<name>A0A5C6EP84_9BACT</name>
<dbReference type="InterPro" id="IPR050678">
    <property type="entry name" value="DNA_Partitioning_ATPase"/>
</dbReference>
<evidence type="ECO:0000259" key="1">
    <source>
        <dbReference type="Pfam" id="PF01656"/>
    </source>
</evidence>
<sequence length="218" mass="23728">MIIGLANSKGGVGKSTLARNLVVYLNDLGFSTALVDAEEYAPTATLLKNFDSNLILRSATSLDGIDDEVQELSESGHHVIIDAPGKEGDQVSTLCLLSDLVLIPLCVSEQDLLQTVGVINLVRRQQRRSEGGKPDASIVLTRTLKNDIAVPSVRENLLRYGIPVADTEIRERIAIKRNTSVMRDKRFGGKDGPATDVQSLVAEIILPRLNNEQRVSNE</sequence>
<keyword evidence="3" id="KW-1185">Reference proteome</keyword>
<dbReference type="PANTHER" id="PTHR13696:SF96">
    <property type="entry name" value="COBQ_COBB_MIND_PARA NUCLEOTIDE BINDING DOMAIN-CONTAINING PROTEIN"/>
    <property type="match status" value="1"/>
</dbReference>
<proteinExistence type="predicted"/>
<dbReference type="RefSeq" id="WP_146535688.1">
    <property type="nucleotide sequence ID" value="NZ_SJPX01000004.1"/>
</dbReference>
<accession>A0A5C6EP84</accession>
<dbReference type="InterPro" id="IPR027417">
    <property type="entry name" value="P-loop_NTPase"/>
</dbReference>
<dbReference type="Proteomes" id="UP000317977">
    <property type="component" value="Unassembled WGS sequence"/>
</dbReference>
<dbReference type="AlphaFoldDB" id="A0A5C6EP84"/>